<dbReference type="GeneID" id="42051041"/>
<dbReference type="EMBL" id="FJOF01000003">
    <property type="protein sequence ID" value="CZR38647.1"/>
    <property type="molecule type" value="Genomic_DNA"/>
</dbReference>
<dbReference type="VEuPathDB" id="FungiDB:FPRO_06162"/>
<gene>
    <name evidence="2" type="ORF">FPRO_06162</name>
</gene>
<name>A0A1L7VD83_FUSPR</name>
<sequence length="208" mass="22488">MTPQTHPRGEGRKIRFGAQWSKWIRHGCHSWDPREEMEMKMEIACDGLGWMTDSGSFADEVWRDNNGSFHSQGDIDAGNPTSTKINKAGSDFHLPKADRVPGTFDPNRPGIAKLGLPIRPSIPGENGHSGPMDCLAYSSTQHATLLTPGTAPKRTAQGLTGSTPGTIRHRHRTSTLLGGPHKDPSTAAADLETDQKRAYCSAVGVGHD</sequence>
<evidence type="ECO:0000256" key="1">
    <source>
        <dbReference type="SAM" id="MobiDB-lite"/>
    </source>
</evidence>
<dbReference type="RefSeq" id="XP_031079240.1">
    <property type="nucleotide sequence ID" value="XM_031228955.1"/>
</dbReference>
<protein>
    <submittedName>
        <fullName evidence="2">Uncharacterized protein</fullName>
    </submittedName>
</protein>
<reference evidence="3" key="1">
    <citation type="journal article" date="2016" name="Genome Biol. Evol.">
        <title>Comparative 'omics' of the Fusarium fujikuroi species complex highlights differences in genetic potential and metabolite synthesis.</title>
        <authorList>
            <person name="Niehaus E.-M."/>
            <person name="Muensterkoetter M."/>
            <person name="Proctor R.H."/>
            <person name="Brown D.W."/>
            <person name="Sharon A."/>
            <person name="Idan Y."/>
            <person name="Oren-Young L."/>
            <person name="Sieber C.M."/>
            <person name="Novak O."/>
            <person name="Pencik A."/>
            <person name="Tarkowska D."/>
            <person name="Hromadova K."/>
            <person name="Freeman S."/>
            <person name="Maymon M."/>
            <person name="Elazar M."/>
            <person name="Youssef S.A."/>
            <person name="El-Shabrawy E.S.M."/>
            <person name="Shalaby A.B.A."/>
            <person name="Houterman P."/>
            <person name="Brock N.L."/>
            <person name="Burkhardt I."/>
            <person name="Tsavkelova E.A."/>
            <person name="Dickschat J.S."/>
            <person name="Galuszka P."/>
            <person name="Gueldener U."/>
            <person name="Tudzynski B."/>
        </authorList>
    </citation>
    <scope>NUCLEOTIDE SEQUENCE [LARGE SCALE GENOMIC DNA]</scope>
    <source>
        <strain evidence="3">ET1</strain>
    </source>
</reference>
<feature type="region of interest" description="Disordered" evidence="1">
    <location>
        <begin position="147"/>
        <end position="190"/>
    </location>
</feature>
<keyword evidence="3" id="KW-1185">Reference proteome</keyword>
<dbReference type="Proteomes" id="UP000183971">
    <property type="component" value="Unassembled WGS sequence"/>
</dbReference>
<accession>A0A1L7VD83</accession>
<proteinExistence type="predicted"/>
<evidence type="ECO:0000313" key="3">
    <source>
        <dbReference type="Proteomes" id="UP000183971"/>
    </source>
</evidence>
<evidence type="ECO:0000313" key="2">
    <source>
        <dbReference type="EMBL" id="CZR38647.1"/>
    </source>
</evidence>
<organism evidence="2 3">
    <name type="scientific">Fusarium proliferatum (strain ET1)</name>
    <name type="common">Orchid endophyte fungus</name>
    <dbReference type="NCBI Taxonomy" id="1227346"/>
    <lineage>
        <taxon>Eukaryota</taxon>
        <taxon>Fungi</taxon>
        <taxon>Dikarya</taxon>
        <taxon>Ascomycota</taxon>
        <taxon>Pezizomycotina</taxon>
        <taxon>Sordariomycetes</taxon>
        <taxon>Hypocreomycetidae</taxon>
        <taxon>Hypocreales</taxon>
        <taxon>Nectriaceae</taxon>
        <taxon>Fusarium</taxon>
        <taxon>Fusarium fujikuroi species complex</taxon>
    </lineage>
</organism>
<dbReference type="AlphaFoldDB" id="A0A1L7VD83"/>
<comment type="caution">
    <text evidence="2">The sequence shown here is derived from an EMBL/GenBank/DDBJ whole genome shotgun (WGS) entry which is preliminary data.</text>
</comment>